<dbReference type="CDD" id="cd06551">
    <property type="entry name" value="LPLAT"/>
    <property type="match status" value="1"/>
</dbReference>
<dbReference type="InterPro" id="IPR002123">
    <property type="entry name" value="Plipid/glycerol_acylTrfase"/>
</dbReference>
<dbReference type="GO" id="GO:0016020">
    <property type="term" value="C:membrane"/>
    <property type="evidence" value="ECO:0007669"/>
    <property type="project" value="UniProtKB-SubCell"/>
</dbReference>
<comment type="similarity">
    <text evidence="2">Belongs to the GPAT/DAPAT family.</text>
</comment>
<dbReference type="SMART" id="SM00563">
    <property type="entry name" value="PlsC"/>
    <property type="match status" value="1"/>
</dbReference>
<comment type="caution">
    <text evidence="9">The sequence shown here is derived from an EMBL/GenBank/DDBJ whole genome shotgun (WGS) entry which is preliminary data.</text>
</comment>
<dbReference type="GO" id="GO:0090447">
    <property type="term" value="F:glycerol-3-phosphate 2-O-acyltransferase activity"/>
    <property type="evidence" value="ECO:0007669"/>
    <property type="project" value="TreeGrafter"/>
</dbReference>
<evidence type="ECO:0000256" key="3">
    <source>
        <dbReference type="ARBA" id="ARBA00022679"/>
    </source>
</evidence>
<dbReference type="PANTHER" id="PTHR15486:SF58">
    <property type="entry name" value="OS05G0280500 PROTEIN"/>
    <property type="match status" value="1"/>
</dbReference>
<reference evidence="9" key="1">
    <citation type="submission" date="2022-08" db="EMBL/GenBank/DDBJ databases">
        <authorList>
            <person name="Marques A."/>
        </authorList>
    </citation>
    <scope>NUCLEOTIDE SEQUENCE</scope>
    <source>
        <strain evidence="9">RhyPub2mFocal</strain>
        <tissue evidence="9">Leaves</tissue>
    </source>
</reference>
<dbReference type="GO" id="GO:0016791">
    <property type="term" value="F:phosphatase activity"/>
    <property type="evidence" value="ECO:0007669"/>
    <property type="project" value="TreeGrafter"/>
</dbReference>
<sequence length="517" mass="58775">MASKGFFTKSFLLYHRILHRNLSIGKLYRRTLSAKLPRYPSQSTSLPSFDDISNKTLVVDMDEWLLKSNSIFPYFMLVALEGGGYLRGLLLLFSYLFLYFFASEELMLKVMVMFSFCGMKVDGFRLDRAVLPKYFLENVGLEGFEVLKKGLKEAKGVVCISRRVPRVMVDGFLRDYMGVKEIMGREIGMKYGFFSGVLMDWNEDKLAQKMEDVGVDVMAFGSCFGKYSQQLPFTEIYTTTEQEKKNWNTLPQDMYPNPLVFHDGRLAFTPTPMATLAMFVYLPLGIVLSVLRSLIFGLLPYRLSIPLSSLTGSRSYLVGQPPQYKTGTNRAGGQLFVCNHRTLLDPIAISAGLNRPVTAVTYSLSRLSEIISPIQTARLTRNKEEDRRRMSTLLARGDLVVCPEGTTCREKFLLRFSPLFAELTDKVVPVALNTRVDMFYGTSTSIFKFMDPFYFLMNPRPEYWVEFLEKVPTEGRSIDVANGIQRKIGEALGFELTVLTRKDKYMMLAGNEGIVKA</sequence>
<dbReference type="Proteomes" id="UP001140206">
    <property type="component" value="Chromosome 3"/>
</dbReference>
<evidence type="ECO:0000256" key="7">
    <source>
        <dbReference type="SAM" id="Phobius"/>
    </source>
</evidence>
<keyword evidence="10" id="KW-1185">Reference proteome</keyword>
<evidence type="ECO:0000256" key="5">
    <source>
        <dbReference type="ARBA" id="ARBA00022989"/>
    </source>
</evidence>
<keyword evidence="9" id="KW-0012">Acyltransferase</keyword>
<evidence type="ECO:0000256" key="2">
    <source>
        <dbReference type="ARBA" id="ARBA00007937"/>
    </source>
</evidence>
<name>A0AAV8DSN1_9POAL</name>
<comment type="subcellular location">
    <subcellularLocation>
        <location evidence="1">Membrane</location>
        <topology evidence="1">Multi-pass membrane protein</topology>
    </subcellularLocation>
</comment>
<dbReference type="AlphaFoldDB" id="A0AAV8DSN1"/>
<evidence type="ECO:0000259" key="8">
    <source>
        <dbReference type="SMART" id="SM00563"/>
    </source>
</evidence>
<gene>
    <name evidence="9" type="ORF">LUZ62_053585</name>
</gene>
<evidence type="ECO:0000256" key="4">
    <source>
        <dbReference type="ARBA" id="ARBA00022692"/>
    </source>
</evidence>
<keyword evidence="4 7" id="KW-0812">Transmembrane</keyword>
<feature type="transmembrane region" description="Helical" evidence="7">
    <location>
        <begin position="275"/>
        <end position="299"/>
    </location>
</feature>
<organism evidence="9 10">
    <name type="scientific">Rhynchospora pubera</name>
    <dbReference type="NCBI Taxonomy" id="906938"/>
    <lineage>
        <taxon>Eukaryota</taxon>
        <taxon>Viridiplantae</taxon>
        <taxon>Streptophyta</taxon>
        <taxon>Embryophyta</taxon>
        <taxon>Tracheophyta</taxon>
        <taxon>Spermatophyta</taxon>
        <taxon>Magnoliopsida</taxon>
        <taxon>Liliopsida</taxon>
        <taxon>Poales</taxon>
        <taxon>Cyperaceae</taxon>
        <taxon>Cyperoideae</taxon>
        <taxon>Rhynchosporeae</taxon>
        <taxon>Rhynchospora</taxon>
    </lineage>
</organism>
<accession>A0AAV8DSN1</accession>
<feature type="transmembrane region" description="Helical" evidence="7">
    <location>
        <begin position="71"/>
        <end position="101"/>
    </location>
</feature>
<keyword evidence="3" id="KW-0808">Transferase</keyword>
<dbReference type="Pfam" id="PF23270">
    <property type="entry name" value="HAD_RAM2_N"/>
    <property type="match status" value="1"/>
</dbReference>
<evidence type="ECO:0000313" key="10">
    <source>
        <dbReference type="Proteomes" id="UP001140206"/>
    </source>
</evidence>
<proteinExistence type="inferred from homology"/>
<keyword evidence="5 7" id="KW-1133">Transmembrane helix</keyword>
<protein>
    <submittedName>
        <fullName evidence="9">Glycerol-3-phosphate acyltransferase 3</fullName>
    </submittedName>
</protein>
<dbReference type="Pfam" id="PF01553">
    <property type="entry name" value="Acyltransferase"/>
    <property type="match status" value="1"/>
</dbReference>
<dbReference type="EMBL" id="JAMFTS010000003">
    <property type="protein sequence ID" value="KAJ4769328.1"/>
    <property type="molecule type" value="Genomic_DNA"/>
</dbReference>
<evidence type="ECO:0000256" key="6">
    <source>
        <dbReference type="ARBA" id="ARBA00023136"/>
    </source>
</evidence>
<dbReference type="GO" id="GO:0010143">
    <property type="term" value="P:cutin biosynthetic process"/>
    <property type="evidence" value="ECO:0007669"/>
    <property type="project" value="TreeGrafter"/>
</dbReference>
<dbReference type="PANTHER" id="PTHR15486">
    <property type="entry name" value="ANCIENT UBIQUITOUS PROTEIN"/>
    <property type="match status" value="1"/>
</dbReference>
<feature type="domain" description="Phospholipid/glycerol acyltransferase" evidence="8">
    <location>
        <begin position="334"/>
        <end position="435"/>
    </location>
</feature>
<keyword evidence="6 7" id="KW-0472">Membrane</keyword>
<dbReference type="InterPro" id="IPR056462">
    <property type="entry name" value="HAD_RAM2/GPAT1-8"/>
</dbReference>
<evidence type="ECO:0000313" key="9">
    <source>
        <dbReference type="EMBL" id="KAJ4769328.1"/>
    </source>
</evidence>
<dbReference type="SUPFAM" id="SSF69593">
    <property type="entry name" value="Glycerol-3-phosphate (1)-acyltransferase"/>
    <property type="match status" value="1"/>
</dbReference>
<evidence type="ECO:0000256" key="1">
    <source>
        <dbReference type="ARBA" id="ARBA00004141"/>
    </source>
</evidence>